<organism evidence="2 3">
    <name type="scientific">Trachymyrmex septentrionalis</name>
    <dbReference type="NCBI Taxonomy" id="34720"/>
    <lineage>
        <taxon>Eukaryota</taxon>
        <taxon>Metazoa</taxon>
        <taxon>Ecdysozoa</taxon>
        <taxon>Arthropoda</taxon>
        <taxon>Hexapoda</taxon>
        <taxon>Insecta</taxon>
        <taxon>Pterygota</taxon>
        <taxon>Neoptera</taxon>
        <taxon>Endopterygota</taxon>
        <taxon>Hymenoptera</taxon>
        <taxon>Apocrita</taxon>
        <taxon>Aculeata</taxon>
        <taxon>Formicoidea</taxon>
        <taxon>Formicidae</taxon>
        <taxon>Myrmicinae</taxon>
        <taxon>Trachymyrmex</taxon>
    </lineage>
</organism>
<accession>A0A195F3H9</accession>
<dbReference type="EMBL" id="KQ981820">
    <property type="protein sequence ID" value="KYN35135.1"/>
    <property type="molecule type" value="Genomic_DNA"/>
</dbReference>
<keyword evidence="1" id="KW-0812">Transmembrane</keyword>
<evidence type="ECO:0000256" key="1">
    <source>
        <dbReference type="SAM" id="Phobius"/>
    </source>
</evidence>
<evidence type="ECO:0000313" key="3">
    <source>
        <dbReference type="Proteomes" id="UP000078541"/>
    </source>
</evidence>
<keyword evidence="3" id="KW-1185">Reference proteome</keyword>
<reference evidence="2 3" key="1">
    <citation type="submission" date="2016-03" db="EMBL/GenBank/DDBJ databases">
        <title>Trachymyrmex septentrionalis WGS genome.</title>
        <authorList>
            <person name="Nygaard S."/>
            <person name="Hu H."/>
            <person name="Boomsma J."/>
            <person name="Zhang G."/>
        </authorList>
    </citation>
    <scope>NUCLEOTIDE SEQUENCE [LARGE SCALE GENOMIC DNA]</scope>
    <source>
        <strain evidence="2">Tsep2-gDNA-1</strain>
        <tissue evidence="2">Whole body</tissue>
    </source>
</reference>
<name>A0A195F3H9_9HYME</name>
<keyword evidence="1" id="KW-1133">Transmembrane helix</keyword>
<protein>
    <submittedName>
        <fullName evidence="2">Uncharacterized protein</fullName>
    </submittedName>
</protein>
<sequence>MSALKKERAYLSPPSTPACVIRSAIFFSRSSILLSMVKQKKKDISSYDLVRHGLKLVLHVLQQRLHLQRSQRSVRIASRRIVPGCVIVILCVNTRTHVLRQLLHVLRIGAVAHPIAVDVLALVILFDIGHPRRFNRRGRKRELKLGSSGPVQCNGSSRANACDAVSNYLPAVCSLAVFGVDRC</sequence>
<evidence type="ECO:0000313" key="2">
    <source>
        <dbReference type="EMBL" id="KYN35135.1"/>
    </source>
</evidence>
<dbReference type="AlphaFoldDB" id="A0A195F3H9"/>
<proteinExistence type="predicted"/>
<gene>
    <name evidence="2" type="ORF">ALC56_10309</name>
</gene>
<keyword evidence="1" id="KW-0472">Membrane</keyword>
<feature type="transmembrane region" description="Helical" evidence="1">
    <location>
        <begin position="105"/>
        <end position="129"/>
    </location>
</feature>
<feature type="transmembrane region" description="Helical" evidence="1">
    <location>
        <begin position="81"/>
        <end position="99"/>
    </location>
</feature>
<dbReference type="Proteomes" id="UP000078541">
    <property type="component" value="Unassembled WGS sequence"/>
</dbReference>